<name>A0A6I0EYY5_9FIRM</name>
<organism evidence="2 3">
    <name type="scientific">Alkaliphilus pronyensis</name>
    <dbReference type="NCBI Taxonomy" id="1482732"/>
    <lineage>
        <taxon>Bacteria</taxon>
        <taxon>Bacillati</taxon>
        <taxon>Bacillota</taxon>
        <taxon>Clostridia</taxon>
        <taxon>Peptostreptococcales</taxon>
        <taxon>Natronincolaceae</taxon>
        <taxon>Alkaliphilus</taxon>
    </lineage>
</organism>
<protein>
    <submittedName>
        <fullName evidence="2">Uncharacterized protein</fullName>
    </submittedName>
</protein>
<dbReference type="AlphaFoldDB" id="A0A6I0EYY5"/>
<feature type="transmembrane region" description="Helical" evidence="1">
    <location>
        <begin position="6"/>
        <end position="26"/>
    </location>
</feature>
<dbReference type="EMBL" id="WBZC01000057">
    <property type="protein sequence ID" value="KAB3531294.1"/>
    <property type="molecule type" value="Genomic_DNA"/>
</dbReference>
<dbReference type="Proteomes" id="UP000432715">
    <property type="component" value="Unassembled WGS sequence"/>
</dbReference>
<feature type="transmembrane region" description="Helical" evidence="1">
    <location>
        <begin position="85"/>
        <end position="104"/>
    </location>
</feature>
<keyword evidence="1" id="KW-1133">Transmembrane helix</keyword>
<evidence type="ECO:0000313" key="2">
    <source>
        <dbReference type="EMBL" id="KAB3531294.1"/>
    </source>
</evidence>
<keyword evidence="3" id="KW-1185">Reference proteome</keyword>
<evidence type="ECO:0000313" key="3">
    <source>
        <dbReference type="Proteomes" id="UP000432715"/>
    </source>
</evidence>
<dbReference type="RefSeq" id="WP_151862012.1">
    <property type="nucleotide sequence ID" value="NZ_WBZC01000057.1"/>
</dbReference>
<reference evidence="2 3" key="1">
    <citation type="submission" date="2019-10" db="EMBL/GenBank/DDBJ databases">
        <title>Alkaliphilus serpentinus sp. nov. and Alkaliphilus pronyensis sp. nov., two novel anaerobic alkaliphilic species isolated from the serpentinized-hosted hydrothermal field of the Prony Bay (New Caledonia).</title>
        <authorList>
            <person name="Postec A."/>
        </authorList>
    </citation>
    <scope>NUCLEOTIDE SEQUENCE [LARGE SCALE GENOMIC DNA]</scope>
    <source>
        <strain evidence="2 3">LacV</strain>
    </source>
</reference>
<sequence length="251" mass="28964">MKTSKWLALIQIVQLIAFYITITHILPNNEVVAIFIYIVLSILFSITSKDKGFILLVAAMLITGILCFITVFISKEGVSLQRKAILYHLAFIFNTVTIYIFFYLTKELEKDNEILLKTVNELESYVGHSRLLTKHEFERRSNIIKMAMDRRGEEGYILYFSLENISPIVKASLFETLTSLALIVFRWEYDLVGKWNDDSFVLLLQNTDEEGMKTAFSRYLSKIKSKTNLQESDLVIEIEYIGLSDKKVIGT</sequence>
<feature type="transmembrane region" description="Helical" evidence="1">
    <location>
        <begin position="31"/>
        <end position="47"/>
    </location>
</feature>
<dbReference type="OrthoDB" id="1952191at2"/>
<proteinExistence type="predicted"/>
<keyword evidence="1" id="KW-0472">Membrane</keyword>
<gene>
    <name evidence="2" type="ORF">F8154_12785</name>
</gene>
<keyword evidence="1" id="KW-0812">Transmembrane</keyword>
<feature type="transmembrane region" description="Helical" evidence="1">
    <location>
        <begin position="53"/>
        <end position="73"/>
    </location>
</feature>
<accession>A0A6I0EYY5</accession>
<comment type="caution">
    <text evidence="2">The sequence shown here is derived from an EMBL/GenBank/DDBJ whole genome shotgun (WGS) entry which is preliminary data.</text>
</comment>
<evidence type="ECO:0000256" key="1">
    <source>
        <dbReference type="SAM" id="Phobius"/>
    </source>
</evidence>